<evidence type="ECO:0000256" key="5">
    <source>
        <dbReference type="ARBA" id="ARBA00022692"/>
    </source>
</evidence>
<feature type="transmembrane region" description="Helical" evidence="8">
    <location>
        <begin position="188"/>
        <end position="207"/>
    </location>
</feature>
<evidence type="ECO:0000313" key="10">
    <source>
        <dbReference type="Proteomes" id="UP000490386"/>
    </source>
</evidence>
<organism evidence="9 10">
    <name type="scientific">Pseudoclavibacter terrae</name>
    <dbReference type="NCBI Taxonomy" id="1530195"/>
    <lineage>
        <taxon>Bacteria</taxon>
        <taxon>Bacillati</taxon>
        <taxon>Actinomycetota</taxon>
        <taxon>Actinomycetes</taxon>
        <taxon>Micrococcales</taxon>
        <taxon>Microbacteriaceae</taxon>
        <taxon>Pseudoclavibacter</taxon>
    </lineage>
</organism>
<feature type="transmembrane region" description="Helical" evidence="8">
    <location>
        <begin position="228"/>
        <end position="249"/>
    </location>
</feature>
<feature type="transmembrane region" description="Helical" evidence="8">
    <location>
        <begin position="300"/>
        <end position="317"/>
    </location>
</feature>
<evidence type="ECO:0000256" key="7">
    <source>
        <dbReference type="ARBA" id="ARBA00023136"/>
    </source>
</evidence>
<dbReference type="CDD" id="cd06550">
    <property type="entry name" value="TM_ABC_iron-siderophores_like"/>
    <property type="match status" value="1"/>
</dbReference>
<gene>
    <name evidence="9" type="ORF">F8O03_04110</name>
</gene>
<sequence length="324" mass="32927">MLLISTLLLAVTCALSIAIGSREVPLDQVWAAVTGGDVDQATRTAILDLRVTRTIIGLLVGAGLAVAGAIIQSVTRNPLADPGILGVTSGASFAVALAVAVLGVTNPNGYVWFAFLGAAATTVLVYFLGSGKGGPNPLRLTLAGMAFGAVLSGIIAAIRFSDPQRFNALLVWESGSFQLRTLDTTLPVAPFVVAGVVLALALGRSLNALALGDDLAHSLGSSVARTRVLSIVAVTLLAGGATAIAGPIAFVGLMVPHLARAMVGQDQRWILGLSVLLGPSLMLVADVLGRVVLRPGELPVGIVTAFIGAPVLVALARRKKVSGL</sequence>
<evidence type="ECO:0000256" key="1">
    <source>
        <dbReference type="ARBA" id="ARBA00004651"/>
    </source>
</evidence>
<dbReference type="GO" id="GO:0033214">
    <property type="term" value="P:siderophore-iron import into cell"/>
    <property type="evidence" value="ECO:0007669"/>
    <property type="project" value="TreeGrafter"/>
</dbReference>
<feature type="transmembrane region" description="Helical" evidence="8">
    <location>
        <begin position="269"/>
        <end position="288"/>
    </location>
</feature>
<keyword evidence="10" id="KW-1185">Reference proteome</keyword>
<keyword evidence="4" id="KW-1003">Cell membrane</keyword>
<evidence type="ECO:0000256" key="2">
    <source>
        <dbReference type="ARBA" id="ARBA00007935"/>
    </source>
</evidence>
<comment type="similarity">
    <text evidence="2">Belongs to the binding-protein-dependent transport system permease family. FecCD subfamily.</text>
</comment>
<dbReference type="EMBL" id="WBJX01000001">
    <property type="protein sequence ID" value="KAB1639967.1"/>
    <property type="molecule type" value="Genomic_DNA"/>
</dbReference>
<keyword evidence="7 8" id="KW-0472">Membrane</keyword>
<dbReference type="PANTHER" id="PTHR30472">
    <property type="entry name" value="FERRIC ENTEROBACTIN TRANSPORT SYSTEM PERMEASE PROTEIN"/>
    <property type="match status" value="1"/>
</dbReference>
<keyword evidence="5 8" id="KW-0812">Transmembrane</keyword>
<dbReference type="PANTHER" id="PTHR30472:SF1">
    <property type="entry name" value="FE(3+) DICITRATE TRANSPORT SYSTEM PERMEASE PROTEIN FECC-RELATED"/>
    <property type="match status" value="1"/>
</dbReference>
<reference evidence="9 10" key="1">
    <citation type="submission" date="2019-09" db="EMBL/GenBank/DDBJ databases">
        <title>Phylogeny of genus Pseudoclavibacter and closely related genus.</title>
        <authorList>
            <person name="Li Y."/>
        </authorList>
    </citation>
    <scope>NUCLEOTIDE SEQUENCE [LARGE SCALE GENOMIC DNA]</scope>
    <source>
        <strain evidence="9 10">THG-MD12</strain>
    </source>
</reference>
<keyword evidence="6 8" id="KW-1133">Transmembrane helix</keyword>
<dbReference type="GO" id="GO:0022857">
    <property type="term" value="F:transmembrane transporter activity"/>
    <property type="evidence" value="ECO:0007669"/>
    <property type="project" value="InterPro"/>
</dbReference>
<dbReference type="Proteomes" id="UP000490386">
    <property type="component" value="Unassembled WGS sequence"/>
</dbReference>
<dbReference type="InterPro" id="IPR000522">
    <property type="entry name" value="ABC_transptr_permease_BtuC"/>
</dbReference>
<evidence type="ECO:0000256" key="4">
    <source>
        <dbReference type="ARBA" id="ARBA00022475"/>
    </source>
</evidence>
<feature type="transmembrane region" description="Helical" evidence="8">
    <location>
        <begin position="140"/>
        <end position="160"/>
    </location>
</feature>
<dbReference type="OrthoDB" id="9782305at2"/>
<accession>A0A7J5B765</accession>
<evidence type="ECO:0000256" key="6">
    <source>
        <dbReference type="ARBA" id="ARBA00022989"/>
    </source>
</evidence>
<dbReference type="Pfam" id="PF01032">
    <property type="entry name" value="FecCD"/>
    <property type="match status" value="1"/>
</dbReference>
<dbReference type="GO" id="GO:0005886">
    <property type="term" value="C:plasma membrane"/>
    <property type="evidence" value="ECO:0007669"/>
    <property type="project" value="UniProtKB-SubCell"/>
</dbReference>
<dbReference type="Gene3D" id="1.10.3470.10">
    <property type="entry name" value="ABC transporter involved in vitamin B12 uptake, BtuC"/>
    <property type="match status" value="1"/>
</dbReference>
<name>A0A7J5B765_9MICO</name>
<feature type="transmembrane region" description="Helical" evidence="8">
    <location>
        <begin position="83"/>
        <end position="104"/>
    </location>
</feature>
<comment type="caution">
    <text evidence="9">The sequence shown here is derived from an EMBL/GenBank/DDBJ whole genome shotgun (WGS) entry which is preliminary data.</text>
</comment>
<dbReference type="SUPFAM" id="SSF81345">
    <property type="entry name" value="ABC transporter involved in vitamin B12 uptake, BtuC"/>
    <property type="match status" value="1"/>
</dbReference>
<dbReference type="AlphaFoldDB" id="A0A7J5B765"/>
<comment type="subcellular location">
    <subcellularLocation>
        <location evidence="1">Cell membrane</location>
        <topology evidence="1">Multi-pass membrane protein</topology>
    </subcellularLocation>
</comment>
<evidence type="ECO:0000313" key="9">
    <source>
        <dbReference type="EMBL" id="KAB1639967.1"/>
    </source>
</evidence>
<protein>
    <submittedName>
        <fullName evidence="9">Iron chelate uptake ABC transporter family permease subunit</fullName>
    </submittedName>
</protein>
<feature type="transmembrane region" description="Helical" evidence="8">
    <location>
        <begin position="110"/>
        <end position="128"/>
    </location>
</feature>
<feature type="transmembrane region" description="Helical" evidence="8">
    <location>
        <begin position="51"/>
        <end position="71"/>
    </location>
</feature>
<keyword evidence="3" id="KW-0813">Transport</keyword>
<dbReference type="InterPro" id="IPR037294">
    <property type="entry name" value="ABC_BtuC-like"/>
</dbReference>
<proteinExistence type="inferred from homology"/>
<dbReference type="FunFam" id="1.10.3470.10:FF:000001">
    <property type="entry name" value="Vitamin B12 ABC transporter permease BtuC"/>
    <property type="match status" value="1"/>
</dbReference>
<evidence type="ECO:0000256" key="8">
    <source>
        <dbReference type="SAM" id="Phobius"/>
    </source>
</evidence>
<evidence type="ECO:0000256" key="3">
    <source>
        <dbReference type="ARBA" id="ARBA00022448"/>
    </source>
</evidence>